<dbReference type="AlphaFoldDB" id="A0A4Y3PK58"/>
<gene>
    <name evidence="1" type="ORF">BPA01_04110</name>
</gene>
<evidence type="ECO:0000313" key="2">
    <source>
        <dbReference type="Proteomes" id="UP000316882"/>
    </source>
</evidence>
<comment type="caution">
    <text evidence="1">The sequence shown here is derived from an EMBL/GenBank/DDBJ whole genome shotgun (WGS) entry which is preliminary data.</text>
</comment>
<reference evidence="1 2" key="1">
    <citation type="submission" date="2019-06" db="EMBL/GenBank/DDBJ databases">
        <title>Whole genome shotgun sequence of Brevibacillus parabrevis NBRC 12334.</title>
        <authorList>
            <person name="Hosoyama A."/>
            <person name="Uohara A."/>
            <person name="Ohji S."/>
            <person name="Ichikawa N."/>
        </authorList>
    </citation>
    <scope>NUCLEOTIDE SEQUENCE [LARGE SCALE GENOMIC DNA]</scope>
    <source>
        <strain evidence="1 2">NBRC 12334</strain>
    </source>
</reference>
<keyword evidence="2" id="KW-1185">Reference proteome</keyword>
<proteinExistence type="predicted"/>
<dbReference type="EMBL" id="BJMH01000002">
    <property type="protein sequence ID" value="GEB30831.1"/>
    <property type="molecule type" value="Genomic_DNA"/>
</dbReference>
<name>A0A4Y3PK58_BREPA</name>
<evidence type="ECO:0000313" key="1">
    <source>
        <dbReference type="EMBL" id="GEB30831.1"/>
    </source>
</evidence>
<protein>
    <submittedName>
        <fullName evidence="1">Uncharacterized protein</fullName>
    </submittedName>
</protein>
<dbReference type="Proteomes" id="UP000316882">
    <property type="component" value="Unassembled WGS sequence"/>
</dbReference>
<accession>A0A4Y3PK58</accession>
<organism evidence="1 2">
    <name type="scientific">Brevibacillus parabrevis</name>
    <dbReference type="NCBI Taxonomy" id="54914"/>
    <lineage>
        <taxon>Bacteria</taxon>
        <taxon>Bacillati</taxon>
        <taxon>Bacillota</taxon>
        <taxon>Bacilli</taxon>
        <taxon>Bacillales</taxon>
        <taxon>Paenibacillaceae</taxon>
        <taxon>Brevibacillus</taxon>
    </lineage>
</organism>
<sequence>MILNPLSILIYYTKTKRARHEVDQECCEQKEGEEQQAVECKLFGNERTG</sequence>